<dbReference type="AlphaFoldDB" id="A0A8E2JZ08"/>
<evidence type="ECO:0000256" key="1">
    <source>
        <dbReference type="SAM" id="MobiDB-lite"/>
    </source>
</evidence>
<protein>
    <submittedName>
        <fullName evidence="2">Uncharacterized protein</fullName>
    </submittedName>
</protein>
<keyword evidence="3" id="KW-1185">Reference proteome</keyword>
<dbReference type="EMBL" id="KV748522">
    <property type="protein sequence ID" value="OCL14840.1"/>
    <property type="molecule type" value="Genomic_DNA"/>
</dbReference>
<organism evidence="2 3">
    <name type="scientific">Glonium stellatum</name>
    <dbReference type="NCBI Taxonomy" id="574774"/>
    <lineage>
        <taxon>Eukaryota</taxon>
        <taxon>Fungi</taxon>
        <taxon>Dikarya</taxon>
        <taxon>Ascomycota</taxon>
        <taxon>Pezizomycotina</taxon>
        <taxon>Dothideomycetes</taxon>
        <taxon>Pleosporomycetidae</taxon>
        <taxon>Gloniales</taxon>
        <taxon>Gloniaceae</taxon>
        <taxon>Glonium</taxon>
    </lineage>
</organism>
<feature type="region of interest" description="Disordered" evidence="1">
    <location>
        <begin position="298"/>
        <end position="322"/>
    </location>
</feature>
<evidence type="ECO:0000313" key="3">
    <source>
        <dbReference type="Proteomes" id="UP000250140"/>
    </source>
</evidence>
<sequence>MEKDLRYRFIKENYYRLGKMKASFQRLPTAYLNTADLAKHNVQLLQLSLYARDTIDFEPRFSTPFLADKIDPLLRKYMQYQEAHGNTRPWPSCGYWDNRYYDAHDLANWFLNVLGGGDRPHELLWSTEWSRQYDNTKYHRLLNESFPCGDWGTLAILHALPRRMKLRDFQPGMPDEARYEEFQDSTTQEKPHIACVVLDGNVCDHRILRSEMIAALSLMRERMRIKANRHYYINPVFLYSFSHRKARVVQVHFDGVRLIVRPTEWMDFDEEGTDNIRLMLGWMMSTPIGDTTFHSLKMDQEAESSSEPPRTPSKRSLSCGGT</sequence>
<proteinExistence type="predicted"/>
<accession>A0A8E2JZ08</accession>
<gene>
    <name evidence="2" type="ORF">AOQ84DRAFT_384437</name>
</gene>
<name>A0A8E2JZ08_9PEZI</name>
<dbReference type="OrthoDB" id="4177740at2759"/>
<reference evidence="2 3" key="1">
    <citation type="journal article" date="2016" name="Nat. Commun.">
        <title>Ectomycorrhizal ecology is imprinted in the genome of the dominant symbiotic fungus Cenococcum geophilum.</title>
        <authorList>
            <consortium name="DOE Joint Genome Institute"/>
            <person name="Peter M."/>
            <person name="Kohler A."/>
            <person name="Ohm R.A."/>
            <person name="Kuo A."/>
            <person name="Krutzmann J."/>
            <person name="Morin E."/>
            <person name="Arend M."/>
            <person name="Barry K.W."/>
            <person name="Binder M."/>
            <person name="Choi C."/>
            <person name="Clum A."/>
            <person name="Copeland A."/>
            <person name="Grisel N."/>
            <person name="Haridas S."/>
            <person name="Kipfer T."/>
            <person name="LaButti K."/>
            <person name="Lindquist E."/>
            <person name="Lipzen A."/>
            <person name="Maire R."/>
            <person name="Meier B."/>
            <person name="Mihaltcheva S."/>
            <person name="Molinier V."/>
            <person name="Murat C."/>
            <person name="Poggeler S."/>
            <person name="Quandt C.A."/>
            <person name="Sperisen C."/>
            <person name="Tritt A."/>
            <person name="Tisserant E."/>
            <person name="Crous P.W."/>
            <person name="Henrissat B."/>
            <person name="Nehls U."/>
            <person name="Egli S."/>
            <person name="Spatafora J.W."/>
            <person name="Grigoriev I.V."/>
            <person name="Martin F.M."/>
        </authorList>
    </citation>
    <scope>NUCLEOTIDE SEQUENCE [LARGE SCALE GENOMIC DNA]</scope>
    <source>
        <strain evidence="2 3">CBS 207.34</strain>
    </source>
</reference>
<evidence type="ECO:0000313" key="2">
    <source>
        <dbReference type="EMBL" id="OCL14840.1"/>
    </source>
</evidence>
<dbReference type="Proteomes" id="UP000250140">
    <property type="component" value="Unassembled WGS sequence"/>
</dbReference>